<dbReference type="GO" id="GO:0016020">
    <property type="term" value="C:membrane"/>
    <property type="evidence" value="ECO:0007669"/>
    <property type="project" value="TreeGrafter"/>
</dbReference>
<gene>
    <name evidence="2" type="primary">ywiE</name>
    <name evidence="2" type="ORF">OPDIPICF_03649</name>
</gene>
<proteinExistence type="predicted"/>
<dbReference type="PROSITE" id="PS50035">
    <property type="entry name" value="PLD"/>
    <property type="match status" value="2"/>
</dbReference>
<sequence>MAVFMQVSSFADLQNPWQHEEVITDAERYFDGMLDAIRQARARVDLDFYMMELDSIGERFIEALSAAVTRGVRVRMVIDGVGSYEGAAEIAQRLSTAGVDIRVYHPLPFTWKAFRWSFAQGNFLQKLVYFSLQVNKRNHHKLCVVDGRHLWTGSINLSASHLPKDKGGEGWRDCAVHIQDAAASETAQRMYQHWFKADQNKTRLGVRRLWTDFTQQQRVFKRRYIIRCLRHAKQRIWITSAYFAPPQSIVRALLYAASQGVDVRVILPARSDVPVFPLLSRSYYKQLVDGGVKVYEYQASILHAKLVMIDDACLIGSTNLNHRSWFHDLEVDTLLTQKKSIEALELMMKEDREASVEILSRVNFPWYQRWAMRCVKQFRYWF</sequence>
<keyword evidence="3" id="KW-1185">Reference proteome</keyword>
<dbReference type="SMART" id="SM00155">
    <property type="entry name" value="PLDc"/>
    <property type="match status" value="2"/>
</dbReference>
<dbReference type="CDD" id="cd09110">
    <property type="entry name" value="PLDc_CLS_1"/>
    <property type="match status" value="1"/>
</dbReference>
<dbReference type="PANTHER" id="PTHR21248">
    <property type="entry name" value="CARDIOLIPIN SYNTHASE"/>
    <property type="match status" value="1"/>
</dbReference>
<dbReference type="Pfam" id="PF13091">
    <property type="entry name" value="PLDc_2"/>
    <property type="match status" value="2"/>
</dbReference>
<dbReference type="EC" id="2.7.8.-" evidence="2"/>
<accession>A0A5S9QZG4</accession>
<feature type="domain" description="PLD phosphodiesterase" evidence="1">
    <location>
        <begin position="134"/>
        <end position="161"/>
    </location>
</feature>
<evidence type="ECO:0000313" key="2">
    <source>
        <dbReference type="EMBL" id="CAA0125846.1"/>
    </source>
</evidence>
<dbReference type="CDD" id="cd09159">
    <property type="entry name" value="PLDc_ybhO_like_2"/>
    <property type="match status" value="1"/>
</dbReference>
<reference evidence="2 3" key="1">
    <citation type="submission" date="2019-11" db="EMBL/GenBank/DDBJ databases">
        <authorList>
            <person name="Holert J."/>
        </authorList>
    </citation>
    <scope>NUCLEOTIDE SEQUENCE [LARGE SCALE GENOMIC DNA]</scope>
    <source>
        <strain evidence="2">SB11_3</strain>
    </source>
</reference>
<dbReference type="GO" id="GO:0032049">
    <property type="term" value="P:cardiolipin biosynthetic process"/>
    <property type="evidence" value="ECO:0007669"/>
    <property type="project" value="UniProtKB-ARBA"/>
</dbReference>
<evidence type="ECO:0000259" key="1">
    <source>
        <dbReference type="PROSITE" id="PS50035"/>
    </source>
</evidence>
<dbReference type="Gene3D" id="3.30.870.10">
    <property type="entry name" value="Endonuclease Chain A"/>
    <property type="match status" value="2"/>
</dbReference>
<dbReference type="Proteomes" id="UP000441399">
    <property type="component" value="Unassembled WGS sequence"/>
</dbReference>
<dbReference type="InterPro" id="IPR025202">
    <property type="entry name" value="PLD-like_dom"/>
</dbReference>
<dbReference type="SUPFAM" id="SSF56024">
    <property type="entry name" value="Phospholipase D/nuclease"/>
    <property type="match status" value="2"/>
</dbReference>
<dbReference type="PANTHER" id="PTHR21248:SF22">
    <property type="entry name" value="PHOSPHOLIPASE D"/>
    <property type="match status" value="1"/>
</dbReference>
<evidence type="ECO:0000313" key="3">
    <source>
        <dbReference type="Proteomes" id="UP000441399"/>
    </source>
</evidence>
<organism evidence="2 3">
    <name type="scientific">BD1-7 clade bacterium</name>
    <dbReference type="NCBI Taxonomy" id="2029982"/>
    <lineage>
        <taxon>Bacteria</taxon>
        <taxon>Pseudomonadati</taxon>
        <taxon>Pseudomonadota</taxon>
        <taxon>Gammaproteobacteria</taxon>
        <taxon>Cellvibrionales</taxon>
        <taxon>Spongiibacteraceae</taxon>
        <taxon>BD1-7 clade</taxon>
    </lineage>
</organism>
<dbReference type="InterPro" id="IPR001736">
    <property type="entry name" value="PLipase_D/transphosphatidylase"/>
</dbReference>
<feature type="domain" description="PLD phosphodiesterase" evidence="1">
    <location>
        <begin position="298"/>
        <end position="324"/>
    </location>
</feature>
<dbReference type="GO" id="GO:0008808">
    <property type="term" value="F:cardiolipin synthase activity"/>
    <property type="evidence" value="ECO:0007669"/>
    <property type="project" value="TreeGrafter"/>
</dbReference>
<name>A0A5S9QZG4_9GAMM</name>
<dbReference type="AlphaFoldDB" id="A0A5S9QZG4"/>
<dbReference type="EMBL" id="CACSIO010000062">
    <property type="protein sequence ID" value="CAA0125846.1"/>
    <property type="molecule type" value="Genomic_DNA"/>
</dbReference>
<protein>
    <submittedName>
        <fullName evidence="2">Putative cardiolipin synthase YwiE</fullName>
        <ecNumber evidence="2">2.7.8.-</ecNumber>
    </submittedName>
</protein>
<dbReference type="PIRSF" id="PIRSF000850">
    <property type="entry name" value="Phospholipase_D_PSS"/>
    <property type="match status" value="1"/>
</dbReference>
<keyword evidence="2" id="KW-0808">Transferase</keyword>